<keyword evidence="5" id="KW-1185">Reference proteome</keyword>
<evidence type="ECO:0000313" key="4">
    <source>
        <dbReference type="EMBL" id="RZC77183.1"/>
    </source>
</evidence>
<dbReference type="OMA" id="NVRECAE"/>
<dbReference type="Gramene" id="RZC77183">
    <property type="protein sequence ID" value="RZC77183"/>
    <property type="gene ID" value="C5167_001375"/>
</dbReference>
<evidence type="ECO:0000259" key="3">
    <source>
        <dbReference type="Pfam" id="PF22754"/>
    </source>
</evidence>
<evidence type="ECO:0000256" key="2">
    <source>
        <dbReference type="ARBA" id="ARBA00023242"/>
    </source>
</evidence>
<organism evidence="4 5">
    <name type="scientific">Papaver somniferum</name>
    <name type="common">Opium poppy</name>
    <dbReference type="NCBI Taxonomy" id="3469"/>
    <lineage>
        <taxon>Eukaryota</taxon>
        <taxon>Viridiplantae</taxon>
        <taxon>Streptophyta</taxon>
        <taxon>Embryophyta</taxon>
        <taxon>Tracheophyta</taxon>
        <taxon>Spermatophyta</taxon>
        <taxon>Magnoliopsida</taxon>
        <taxon>Ranunculales</taxon>
        <taxon>Papaveraceae</taxon>
        <taxon>Papaveroideae</taxon>
        <taxon>Papaver</taxon>
    </lineage>
</organism>
<reference evidence="4 5" key="1">
    <citation type="journal article" date="2018" name="Science">
        <title>The opium poppy genome and morphinan production.</title>
        <authorList>
            <person name="Guo L."/>
            <person name="Winzer T."/>
            <person name="Yang X."/>
            <person name="Li Y."/>
            <person name="Ning Z."/>
            <person name="He Z."/>
            <person name="Teodor R."/>
            <person name="Lu Y."/>
            <person name="Bowser T.A."/>
            <person name="Graham I.A."/>
            <person name="Ye K."/>
        </authorList>
    </citation>
    <scope>NUCLEOTIDE SEQUENCE [LARGE SCALE GENOMIC DNA]</scope>
    <source>
        <strain evidence="5">cv. HN1</strain>
        <tissue evidence="4">Leaves</tissue>
    </source>
</reference>
<feature type="domain" description="Plant bHLH transcription factor ACT-like" evidence="3">
    <location>
        <begin position="13"/>
        <end position="69"/>
    </location>
</feature>
<dbReference type="Proteomes" id="UP000316621">
    <property type="component" value="Chromosome 9"/>
</dbReference>
<dbReference type="STRING" id="3469.A0A4Y7KV15"/>
<dbReference type="EMBL" id="CM010723">
    <property type="protein sequence ID" value="RZC77183.1"/>
    <property type="molecule type" value="Genomic_DNA"/>
</dbReference>
<accession>A0A4Y7KV15</accession>
<proteinExistence type="predicted"/>
<keyword evidence="2" id="KW-0539">Nucleus</keyword>
<name>A0A4Y7KV15_PAPSO</name>
<gene>
    <name evidence="4" type="ORF">C5167_001375</name>
</gene>
<dbReference type="Pfam" id="PF22754">
    <property type="entry name" value="bHLH-TF_ACT-like_plant"/>
    <property type="match status" value="1"/>
</dbReference>
<evidence type="ECO:0000313" key="5">
    <source>
        <dbReference type="Proteomes" id="UP000316621"/>
    </source>
</evidence>
<dbReference type="GO" id="GO:0005634">
    <property type="term" value="C:nucleus"/>
    <property type="evidence" value="ECO:0007669"/>
    <property type="project" value="UniProtKB-SubCell"/>
</dbReference>
<comment type="subcellular location">
    <subcellularLocation>
        <location evidence="1">Nucleus</location>
    </subcellularLocation>
</comment>
<evidence type="ECO:0000256" key="1">
    <source>
        <dbReference type="ARBA" id="ARBA00004123"/>
    </source>
</evidence>
<sequence>MHQICKKIVKMDVFQVDENLFHVRIVCNKGEGVAVFVYKALESLTSLDVQSSNFTTYPERVTFTFMVNVRECAEKTVELSNFSTWLNTALFNQGFEYKLSNV</sequence>
<protein>
    <recommendedName>
        <fullName evidence="3">Plant bHLH transcription factor ACT-like domain-containing protein</fullName>
    </recommendedName>
</protein>
<dbReference type="InterPro" id="IPR054502">
    <property type="entry name" value="bHLH-TF_ACT-like_plant"/>
</dbReference>
<dbReference type="AlphaFoldDB" id="A0A4Y7KV15"/>